<dbReference type="EMBL" id="CAADJG010000002">
    <property type="protein sequence ID" value="VFS70011.1"/>
    <property type="molecule type" value="Genomic_DNA"/>
</dbReference>
<reference evidence="1 2" key="1">
    <citation type="submission" date="2019-03" db="EMBL/GenBank/DDBJ databases">
        <authorList>
            <consortium name="Pathogen Informatics"/>
        </authorList>
    </citation>
    <scope>NUCLEOTIDE SEQUENCE [LARGE SCALE GENOMIC DNA]</scope>
    <source>
        <strain evidence="1 2">NCTC13038</strain>
    </source>
</reference>
<dbReference type="Proteomes" id="UP000332594">
    <property type="component" value="Unassembled WGS sequence"/>
</dbReference>
<protein>
    <submittedName>
        <fullName evidence="1">Uncharacterized protein</fullName>
    </submittedName>
</protein>
<sequence>MRILHVVIIVINIIYNKLTLKGVKTLVKMGLRQRMVPGDAGPVTEITGQQSGLVLEDLPPQAQGGLGNLH</sequence>
<evidence type="ECO:0000313" key="1">
    <source>
        <dbReference type="EMBL" id="VFS70011.1"/>
    </source>
</evidence>
<proteinExistence type="predicted"/>
<evidence type="ECO:0000313" key="2">
    <source>
        <dbReference type="Proteomes" id="UP000332594"/>
    </source>
</evidence>
<accession>A0A485BB20</accession>
<organism evidence="1 2">
    <name type="scientific">Raoultella terrigena</name>
    <name type="common">Klebsiella terrigena</name>
    <dbReference type="NCBI Taxonomy" id="577"/>
    <lineage>
        <taxon>Bacteria</taxon>
        <taxon>Pseudomonadati</taxon>
        <taxon>Pseudomonadota</taxon>
        <taxon>Gammaproteobacteria</taxon>
        <taxon>Enterobacterales</taxon>
        <taxon>Enterobacteriaceae</taxon>
        <taxon>Klebsiella/Raoultella group</taxon>
        <taxon>Raoultella</taxon>
    </lineage>
</organism>
<name>A0A485BB20_RAOTE</name>
<dbReference type="AlphaFoldDB" id="A0A485BB20"/>
<gene>
    <name evidence="1" type="ORF">NCTC13038_01972</name>
</gene>